<name>A0ABS4BYQ2_9FLAO</name>
<comment type="caution">
    <text evidence="1">The sequence shown here is derived from an EMBL/GenBank/DDBJ whole genome shotgun (WGS) entry which is preliminary data.</text>
</comment>
<sequence length="119" mass="13838">MRNFRDLDIWKDSISIVKEVYLLIEKLPDSENFGLKSQMSRCVVSIPSNIAEGCAKDSQKDFVRFLQISLGSAFELETHFVICRELSFITLEEEKILNEKLNTLQKRINALIKYSKSKY</sequence>
<dbReference type="RefSeq" id="WP_209656966.1">
    <property type="nucleotide sequence ID" value="NZ_JAGJCB010000029.1"/>
</dbReference>
<dbReference type="NCBIfam" id="TIGR02436">
    <property type="entry name" value="four helix bundle protein"/>
    <property type="match status" value="1"/>
</dbReference>
<gene>
    <name evidence="1" type="ORF">J8H85_17950</name>
</gene>
<protein>
    <submittedName>
        <fullName evidence="1">Four helix bundle protein</fullName>
    </submittedName>
</protein>
<dbReference type="InterPro" id="IPR036583">
    <property type="entry name" value="23S_rRNA_IVS_sf"/>
</dbReference>
<dbReference type="Proteomes" id="UP000670776">
    <property type="component" value="Unassembled WGS sequence"/>
</dbReference>
<organism evidence="1 2">
    <name type="scientific">Mariniflexile gromovii</name>
    <dbReference type="NCBI Taxonomy" id="362523"/>
    <lineage>
        <taxon>Bacteria</taxon>
        <taxon>Pseudomonadati</taxon>
        <taxon>Bacteroidota</taxon>
        <taxon>Flavobacteriia</taxon>
        <taxon>Flavobacteriales</taxon>
        <taxon>Flavobacteriaceae</taxon>
        <taxon>Mariniflexile</taxon>
    </lineage>
</organism>
<dbReference type="InterPro" id="IPR012657">
    <property type="entry name" value="23S_rRNA-intervening_sequence"/>
</dbReference>
<dbReference type="PANTHER" id="PTHR38471:SF2">
    <property type="entry name" value="FOUR HELIX BUNDLE PROTEIN"/>
    <property type="match status" value="1"/>
</dbReference>
<dbReference type="EMBL" id="JAGJCB010000029">
    <property type="protein sequence ID" value="MBP0905714.1"/>
    <property type="molecule type" value="Genomic_DNA"/>
</dbReference>
<dbReference type="Gene3D" id="1.20.1440.60">
    <property type="entry name" value="23S rRNA-intervening sequence"/>
    <property type="match status" value="1"/>
</dbReference>
<evidence type="ECO:0000313" key="1">
    <source>
        <dbReference type="EMBL" id="MBP0905714.1"/>
    </source>
</evidence>
<accession>A0ABS4BYQ2</accession>
<dbReference type="Pfam" id="PF05635">
    <property type="entry name" value="23S_rRNA_IVP"/>
    <property type="match status" value="1"/>
</dbReference>
<reference evidence="1 2" key="1">
    <citation type="submission" date="2021-04" db="EMBL/GenBank/DDBJ databases">
        <title>Mariniflexile gromovii gen. nov., sp. nov., a gliding bacterium isolated from the sea urchin Strongylocentrotus intermedius.</title>
        <authorList>
            <person name="Ko S."/>
            <person name="Le V."/>
            <person name="Ahn C.-Y."/>
            <person name="Oh H.-M."/>
        </authorList>
    </citation>
    <scope>NUCLEOTIDE SEQUENCE [LARGE SCALE GENOMIC DNA]</scope>
    <source>
        <strain evidence="1 2">KCTC 12570</strain>
    </source>
</reference>
<evidence type="ECO:0000313" key="2">
    <source>
        <dbReference type="Proteomes" id="UP000670776"/>
    </source>
</evidence>
<keyword evidence="2" id="KW-1185">Reference proteome</keyword>
<dbReference type="PANTHER" id="PTHR38471">
    <property type="entry name" value="FOUR HELIX BUNDLE PROTEIN"/>
    <property type="match status" value="1"/>
</dbReference>
<dbReference type="SUPFAM" id="SSF158446">
    <property type="entry name" value="IVS-encoded protein-like"/>
    <property type="match status" value="1"/>
</dbReference>
<proteinExistence type="predicted"/>
<dbReference type="CDD" id="cd16377">
    <property type="entry name" value="23S_rRNA_IVP_like"/>
    <property type="match status" value="1"/>
</dbReference>